<keyword evidence="1" id="KW-0812">Transmembrane</keyword>
<organism evidence="2 3">
    <name type="scientific">Micromonospora peucetia</name>
    <dbReference type="NCBI Taxonomy" id="47871"/>
    <lineage>
        <taxon>Bacteria</taxon>
        <taxon>Bacillati</taxon>
        <taxon>Actinomycetota</taxon>
        <taxon>Actinomycetes</taxon>
        <taxon>Micromonosporales</taxon>
        <taxon>Micromonosporaceae</taxon>
        <taxon>Micromonospora</taxon>
    </lineage>
</organism>
<evidence type="ECO:0000313" key="2">
    <source>
        <dbReference type="EMBL" id="SCL73660.1"/>
    </source>
</evidence>
<dbReference type="EMBL" id="FMIC01000002">
    <property type="protein sequence ID" value="SCL73660.1"/>
    <property type="molecule type" value="Genomic_DNA"/>
</dbReference>
<reference evidence="2 3" key="1">
    <citation type="submission" date="2016-06" db="EMBL/GenBank/DDBJ databases">
        <authorList>
            <person name="Kjaerup R.B."/>
            <person name="Dalgaard T.S."/>
            <person name="Juul-Madsen H.R."/>
        </authorList>
    </citation>
    <scope>NUCLEOTIDE SEQUENCE [LARGE SCALE GENOMIC DNA]</scope>
    <source>
        <strain evidence="2 3">DSM 43363</strain>
    </source>
</reference>
<keyword evidence="1" id="KW-0472">Membrane</keyword>
<evidence type="ECO:0000256" key="1">
    <source>
        <dbReference type="SAM" id="Phobius"/>
    </source>
</evidence>
<feature type="transmembrane region" description="Helical" evidence="1">
    <location>
        <begin position="97"/>
        <end position="119"/>
    </location>
</feature>
<dbReference type="AlphaFoldDB" id="A0A1C6W636"/>
<name>A0A1C6W636_9ACTN</name>
<proteinExistence type="predicted"/>
<protein>
    <submittedName>
        <fullName evidence="2">Uncharacterized protein</fullName>
    </submittedName>
</protein>
<dbReference type="RefSeq" id="WP_245716015.1">
    <property type="nucleotide sequence ID" value="NZ_FMIC01000002.1"/>
</dbReference>
<evidence type="ECO:0000313" key="3">
    <source>
        <dbReference type="Proteomes" id="UP000199343"/>
    </source>
</evidence>
<dbReference type="Proteomes" id="UP000199343">
    <property type="component" value="Unassembled WGS sequence"/>
</dbReference>
<sequence length="122" mass="12343">MLHQLAAVMTVRAPGVVALLAPTPTPTPEPSGGGFDFSRISPDPAAVPRSDLFYKLANAALFLGVISAVAGLAAGAIAFGIGPIFGAHIISDRGKSMMWKAGLVAIVVGSATSIIAFLLSEI</sequence>
<accession>A0A1C6W636</accession>
<dbReference type="STRING" id="47871.GA0070608_5970"/>
<keyword evidence="1" id="KW-1133">Transmembrane helix</keyword>
<feature type="transmembrane region" description="Helical" evidence="1">
    <location>
        <begin position="59"/>
        <end position="85"/>
    </location>
</feature>
<gene>
    <name evidence="2" type="ORF">GA0070608_5970</name>
</gene>